<reference evidence="1" key="1">
    <citation type="submission" date="2016-11" db="EMBL/GenBank/DDBJ databases">
        <authorList>
            <person name="Jaros S."/>
            <person name="Januszkiewicz K."/>
            <person name="Wedrychowicz H."/>
        </authorList>
    </citation>
    <scope>NUCLEOTIDE SEQUENCE [LARGE SCALE GENOMIC DNA]</scope>
    <source>
        <strain evidence="1">Y48</strain>
    </source>
</reference>
<dbReference type="EMBL" id="CP018082">
    <property type="protein sequence ID" value="APE32855.1"/>
    <property type="molecule type" value="Genomic_DNA"/>
</dbReference>
<name>A0A1J0VLH1_9NOCA</name>
<keyword evidence="2" id="KW-1185">Reference proteome</keyword>
<protein>
    <submittedName>
        <fullName evidence="1">Uncharacterized protein</fullName>
    </submittedName>
</protein>
<dbReference type="KEGG" id="nsl:BOX37_01455"/>
<dbReference type="Proteomes" id="UP000183810">
    <property type="component" value="Chromosome"/>
</dbReference>
<evidence type="ECO:0000313" key="1">
    <source>
        <dbReference type="EMBL" id="APE32855.1"/>
    </source>
</evidence>
<evidence type="ECO:0000313" key="2">
    <source>
        <dbReference type="Proteomes" id="UP000183810"/>
    </source>
</evidence>
<sequence length="168" mass="19151">MTLYDLLKIPRSGKDRVETLDEFLADPRVAQLQWPRDVVDQWLWEHGDNPEFLDDYGTLALEAVHWTLELRPLTELVHVPTGPSDGDVLEINAKSHEHWVRGRLPEVMEAWETDGTWLRPPILIARALLDPPASGLQVVEGRTRMGVLRGRHRAGLHVAGRHSVWVGR</sequence>
<dbReference type="RefSeq" id="WP_071925876.1">
    <property type="nucleotide sequence ID" value="NZ_CP018082.1"/>
</dbReference>
<accession>A0A1J0VLH1</accession>
<dbReference type="OrthoDB" id="4190455at2"/>
<dbReference type="AlphaFoldDB" id="A0A1J0VLH1"/>
<organism evidence="1 2">
    <name type="scientific">Nocardia mangyaensis</name>
    <dbReference type="NCBI Taxonomy" id="2213200"/>
    <lineage>
        <taxon>Bacteria</taxon>
        <taxon>Bacillati</taxon>
        <taxon>Actinomycetota</taxon>
        <taxon>Actinomycetes</taxon>
        <taxon>Mycobacteriales</taxon>
        <taxon>Nocardiaceae</taxon>
        <taxon>Nocardia</taxon>
    </lineage>
</organism>
<gene>
    <name evidence="1" type="ORF">BOX37_01455</name>
</gene>
<proteinExistence type="predicted"/>